<evidence type="ECO:0000313" key="1">
    <source>
        <dbReference type="EMBL" id="QLL64750.1"/>
    </source>
</evidence>
<gene>
    <name evidence="1" type="ORF">FKV68_25440</name>
</gene>
<dbReference type="Proteomes" id="UP000510721">
    <property type="component" value="Plasmid pEmeITTGR7c"/>
</dbReference>
<reference evidence="1 2" key="1">
    <citation type="submission" date="2019-06" db="EMBL/GenBank/DDBJ databases">
        <title>Complete genome sequence of Ensifer mexicanus ITTG R7 isolated from nodules of Acacia angustissima (Mill.) Kuntze.</title>
        <authorList>
            <person name="Rincon-Rosales R."/>
            <person name="Rogel M.A."/>
            <person name="Guerrero G."/>
            <person name="Rincon-Molina C.I."/>
            <person name="Lopez-Lopez A."/>
            <person name="Martinez-Romero E."/>
        </authorList>
    </citation>
    <scope>NUCLEOTIDE SEQUENCE [LARGE SCALE GENOMIC DNA]</scope>
    <source>
        <strain evidence="1 2">ITTG R7</strain>
        <plasmid evidence="2">pemeittgr7c</plasmid>
    </source>
</reference>
<evidence type="ECO:0000313" key="2">
    <source>
        <dbReference type="Proteomes" id="UP000510721"/>
    </source>
</evidence>
<keyword evidence="2" id="KW-1185">Reference proteome</keyword>
<protein>
    <submittedName>
        <fullName evidence="1">Aspartate/glutamate racemase family protein</fullName>
    </submittedName>
</protein>
<dbReference type="InterPro" id="IPR001920">
    <property type="entry name" value="Asp/Glu_race"/>
</dbReference>
<dbReference type="Pfam" id="PF01177">
    <property type="entry name" value="Asp_Glu_race"/>
    <property type="match status" value="1"/>
</dbReference>
<dbReference type="AlphaFoldDB" id="A0A859QPS7"/>
<dbReference type="KEGG" id="emx:FKV68_25440"/>
<dbReference type="Gene3D" id="3.40.50.1860">
    <property type="match status" value="2"/>
</dbReference>
<organism evidence="1 2">
    <name type="scientific">Sinorhizobium mexicanum</name>
    <dbReference type="NCBI Taxonomy" id="375549"/>
    <lineage>
        <taxon>Bacteria</taxon>
        <taxon>Pseudomonadati</taxon>
        <taxon>Pseudomonadota</taxon>
        <taxon>Alphaproteobacteria</taxon>
        <taxon>Hyphomicrobiales</taxon>
        <taxon>Rhizobiaceae</taxon>
        <taxon>Sinorhizobium/Ensifer group</taxon>
        <taxon>Sinorhizobium</taxon>
    </lineage>
</organism>
<proteinExistence type="predicted"/>
<sequence length="219" mass="23043">MPSLALIHTVPDLVARFRPLVTRSLPDWTSYNIVDESLLANTVRDGALSQQTTQRLATYVFSAAEAGADAVVVTCSTLGGAVDLIRPLSSVPLFRIDQGMAVEAVERARRIGVLATLSTTLVPTSALLQDCAKAAGKDCTIVPVLCEGAFERLSAGDRKGHDARVMEGYRSVAETVDLVVLAQASMAAALADGADETPAPFLTSPELGMAYVARQLASI</sequence>
<dbReference type="RefSeq" id="WP_180943209.1">
    <property type="nucleotide sequence ID" value="NZ_CP041241.1"/>
</dbReference>
<keyword evidence="1" id="KW-0614">Plasmid</keyword>
<dbReference type="GO" id="GO:0047661">
    <property type="term" value="F:amino-acid racemase activity"/>
    <property type="evidence" value="ECO:0007669"/>
    <property type="project" value="InterPro"/>
</dbReference>
<accession>A0A859QPS7</accession>
<name>A0A859QPS7_9HYPH</name>
<dbReference type="InterPro" id="IPR015942">
    <property type="entry name" value="Asp/Glu/hydantoin_racemase"/>
</dbReference>
<dbReference type="EMBL" id="CP041241">
    <property type="protein sequence ID" value="QLL64750.1"/>
    <property type="molecule type" value="Genomic_DNA"/>
</dbReference>
<geneLocation type="plasmid" evidence="2">
    <name>pemeittgr7c</name>
</geneLocation>